<dbReference type="PANTHER" id="PTHR37326">
    <property type="entry name" value="BLL3975 PROTEIN"/>
    <property type="match status" value="1"/>
</dbReference>
<dbReference type="Pfam" id="PF24827">
    <property type="entry name" value="AstE_AspA_cat"/>
    <property type="match status" value="1"/>
</dbReference>
<dbReference type="Gene3D" id="3.40.630.10">
    <property type="entry name" value="Zn peptidases"/>
    <property type="match status" value="1"/>
</dbReference>
<keyword evidence="3" id="KW-0378">Hydrolase</keyword>
<dbReference type="SUPFAM" id="SSF53187">
    <property type="entry name" value="Zn-dependent exopeptidases"/>
    <property type="match status" value="1"/>
</dbReference>
<evidence type="ECO:0000256" key="4">
    <source>
        <dbReference type="ARBA" id="ARBA00022833"/>
    </source>
</evidence>
<accession>A0A8J3DA35</accession>
<dbReference type="GO" id="GO:0046872">
    <property type="term" value="F:metal ion binding"/>
    <property type="evidence" value="ECO:0007669"/>
    <property type="project" value="UniProtKB-KW"/>
</dbReference>
<dbReference type="EMBL" id="BMXF01000002">
    <property type="protein sequence ID" value="GHB74076.1"/>
    <property type="molecule type" value="Genomic_DNA"/>
</dbReference>
<evidence type="ECO:0000259" key="5">
    <source>
        <dbReference type="Pfam" id="PF24827"/>
    </source>
</evidence>
<comment type="caution">
    <text evidence="6">The sequence shown here is derived from an EMBL/GenBank/DDBJ whole genome shotgun (WGS) entry which is preliminary data.</text>
</comment>
<protein>
    <submittedName>
        <fullName evidence="6">Succinylglutamate desuccinylase</fullName>
    </submittedName>
</protein>
<dbReference type="PANTHER" id="PTHR37326:SF1">
    <property type="entry name" value="BLL3975 PROTEIN"/>
    <property type="match status" value="1"/>
</dbReference>
<evidence type="ECO:0000256" key="2">
    <source>
        <dbReference type="ARBA" id="ARBA00022723"/>
    </source>
</evidence>
<proteinExistence type="predicted"/>
<keyword evidence="4" id="KW-0862">Zinc</keyword>
<evidence type="ECO:0000256" key="1">
    <source>
        <dbReference type="ARBA" id="ARBA00001947"/>
    </source>
</evidence>
<dbReference type="GO" id="GO:0016788">
    <property type="term" value="F:hydrolase activity, acting on ester bonds"/>
    <property type="evidence" value="ECO:0007669"/>
    <property type="project" value="InterPro"/>
</dbReference>
<comment type="cofactor">
    <cofactor evidence="1">
        <name>Zn(2+)</name>
        <dbReference type="ChEBI" id="CHEBI:29105"/>
    </cofactor>
</comment>
<evidence type="ECO:0000256" key="3">
    <source>
        <dbReference type="ARBA" id="ARBA00022801"/>
    </source>
</evidence>
<reference evidence="6 7" key="1">
    <citation type="journal article" date="2014" name="Int. J. Syst. Evol. Microbiol.">
        <title>Complete genome sequence of Corynebacterium casei LMG S-19264T (=DSM 44701T), isolated from a smear-ripened cheese.</title>
        <authorList>
            <consortium name="US DOE Joint Genome Institute (JGI-PGF)"/>
            <person name="Walter F."/>
            <person name="Albersmeier A."/>
            <person name="Kalinowski J."/>
            <person name="Ruckert C."/>
        </authorList>
    </citation>
    <scope>NUCLEOTIDE SEQUENCE [LARGE SCALE GENOMIC DNA]</scope>
    <source>
        <strain evidence="6 7">KCTC 12866</strain>
    </source>
</reference>
<dbReference type="InterPro" id="IPR053138">
    <property type="entry name" value="N-alpha-Ac-DABA_deacetylase"/>
</dbReference>
<dbReference type="AlphaFoldDB" id="A0A8J3DA35"/>
<dbReference type="InterPro" id="IPR055438">
    <property type="entry name" value="AstE_AspA_cat"/>
</dbReference>
<sequence length="292" mass="31716">MLLSAGVHGDEYEPVLAALELGELLPSILVCGDVSIVPIVNESAYRLGSRYGEDKLDLARVCPGNAVGTTTERAAYRISEHIRQADYYVDMHTGGLAYDIAPLAGYLLHPVKEILAKQQQMALAFNLPIVWGTDATANGRTLSVARDANVPAIYVEYGGGSVFQPQVVEKYKAGFLNLLSSLKMINHPVGTLPADGRFWVEDYRRNSGYLQIMMPSPSDGIFLPENNLGSFLKKGDRWGMVVNPLTGQRETVLVEQDGLAFLQRANCKVEKGDALGGILPITKPGKIVIDGQ</sequence>
<name>A0A8J3DA35_9BACT</name>
<dbReference type="CDD" id="cd06230">
    <property type="entry name" value="M14_ASTE_ASPA_like"/>
    <property type="match status" value="1"/>
</dbReference>
<keyword evidence="7" id="KW-1185">Reference proteome</keyword>
<dbReference type="Proteomes" id="UP000598271">
    <property type="component" value="Unassembled WGS sequence"/>
</dbReference>
<keyword evidence="2" id="KW-0479">Metal-binding</keyword>
<organism evidence="6 7">
    <name type="scientific">Persicitalea jodogahamensis</name>
    <dbReference type="NCBI Taxonomy" id="402147"/>
    <lineage>
        <taxon>Bacteria</taxon>
        <taxon>Pseudomonadati</taxon>
        <taxon>Bacteroidota</taxon>
        <taxon>Cytophagia</taxon>
        <taxon>Cytophagales</taxon>
        <taxon>Spirosomataceae</taxon>
        <taxon>Persicitalea</taxon>
    </lineage>
</organism>
<feature type="domain" description="Succinylglutamate desuccinylase/Aspartoacylase catalytic" evidence="5">
    <location>
        <begin position="1"/>
        <end position="181"/>
    </location>
</feature>
<evidence type="ECO:0000313" key="6">
    <source>
        <dbReference type="EMBL" id="GHB74076.1"/>
    </source>
</evidence>
<evidence type="ECO:0000313" key="7">
    <source>
        <dbReference type="Proteomes" id="UP000598271"/>
    </source>
</evidence>
<gene>
    <name evidence="6" type="ORF">GCM10007390_30450</name>
</gene>